<feature type="domain" description="Reverse transcriptase Ty1/copia-type" evidence="1">
    <location>
        <begin position="11"/>
        <end position="247"/>
    </location>
</feature>
<dbReference type="InterPro" id="IPR013103">
    <property type="entry name" value="RVT_2"/>
</dbReference>
<dbReference type="InterPro" id="IPR043502">
    <property type="entry name" value="DNA/RNA_pol_sf"/>
</dbReference>
<dbReference type="Proteomes" id="UP001152484">
    <property type="component" value="Unassembled WGS sequence"/>
</dbReference>
<evidence type="ECO:0000313" key="3">
    <source>
        <dbReference type="Proteomes" id="UP001152484"/>
    </source>
</evidence>
<protein>
    <recommendedName>
        <fullName evidence="1">Reverse transcriptase Ty1/copia-type domain-containing protein</fullName>
    </recommendedName>
</protein>
<reference evidence="2" key="1">
    <citation type="submission" date="2022-07" db="EMBL/GenBank/DDBJ databases">
        <authorList>
            <person name="Macas J."/>
            <person name="Novak P."/>
            <person name="Neumann P."/>
        </authorList>
    </citation>
    <scope>NUCLEOTIDE SEQUENCE</scope>
</reference>
<dbReference type="Pfam" id="PF07727">
    <property type="entry name" value="RVT_2"/>
    <property type="match status" value="1"/>
</dbReference>
<accession>A0A9P0YWE3</accession>
<proteinExistence type="predicted"/>
<comment type="caution">
    <text evidence="2">The sequence shown here is derived from an EMBL/GenBank/DDBJ whole genome shotgun (WGS) entry which is preliminary data.</text>
</comment>
<dbReference type="SUPFAM" id="SSF56672">
    <property type="entry name" value="DNA/RNA polymerases"/>
    <property type="match status" value="1"/>
</dbReference>
<evidence type="ECO:0000259" key="1">
    <source>
        <dbReference type="Pfam" id="PF07727"/>
    </source>
</evidence>
<gene>
    <name evidence="2" type="ORF">CEURO_LOCUS7111</name>
</gene>
<dbReference type="EMBL" id="CAMAPE010000011">
    <property type="protein sequence ID" value="CAH9079430.1"/>
    <property type="molecule type" value="Genomic_DNA"/>
</dbReference>
<dbReference type="AlphaFoldDB" id="A0A9P0YWE3"/>
<sequence length="301" mass="33919">MNEEMHAIQSNNTWDLVSRPPNANVVGSKWGFRTKFRADGTIERYKAQLVAQGFTQIPGNISHNFSSIVKATTVQVILAPSLHHQDVNNALLNGTLSKPVYMAQPSGFIDPHFSDHVCQLKKALYGLRQAPFAWFHRFITFLSHMGFRESQSDLSLFFLHRRPSIIYLLLYVDDIILTGNDPTLLGDLIQRIHREFSIKDLGQLSYFLGLGVSYTPHGLFLGQSKYSCDILDHIDLLDSKPVSTPQVADEILVNTSSSFSNPILYRSIVGALQYHTITCPDLSFTINLVSQFLHSPIDDHF</sequence>
<keyword evidence="3" id="KW-1185">Reference proteome</keyword>
<dbReference type="OrthoDB" id="1306217at2759"/>
<name>A0A9P0YWE3_CUSEU</name>
<evidence type="ECO:0000313" key="2">
    <source>
        <dbReference type="EMBL" id="CAH9079430.1"/>
    </source>
</evidence>
<organism evidence="2 3">
    <name type="scientific">Cuscuta europaea</name>
    <name type="common">European dodder</name>
    <dbReference type="NCBI Taxonomy" id="41803"/>
    <lineage>
        <taxon>Eukaryota</taxon>
        <taxon>Viridiplantae</taxon>
        <taxon>Streptophyta</taxon>
        <taxon>Embryophyta</taxon>
        <taxon>Tracheophyta</taxon>
        <taxon>Spermatophyta</taxon>
        <taxon>Magnoliopsida</taxon>
        <taxon>eudicotyledons</taxon>
        <taxon>Gunneridae</taxon>
        <taxon>Pentapetalae</taxon>
        <taxon>asterids</taxon>
        <taxon>lamiids</taxon>
        <taxon>Solanales</taxon>
        <taxon>Convolvulaceae</taxon>
        <taxon>Cuscuteae</taxon>
        <taxon>Cuscuta</taxon>
        <taxon>Cuscuta subgen. Cuscuta</taxon>
    </lineage>
</organism>